<proteinExistence type="predicted"/>
<evidence type="ECO:0000313" key="2">
    <source>
        <dbReference type="Proteomes" id="UP000249922"/>
    </source>
</evidence>
<reference evidence="1 2" key="1">
    <citation type="submission" date="2018-06" db="EMBL/GenBank/DDBJ databases">
        <title>Complete genome sequence of Paracoccus mutanolyticus strain RSP-02 isolated from cellulosic waste.</title>
        <authorList>
            <person name="Amrutha R.N."/>
            <person name="Shrivastav A."/>
            <person name="Buddana S.K."/>
            <person name="Deshpande U."/>
            <person name="Prakasham R.S."/>
        </authorList>
    </citation>
    <scope>NUCLEOTIDE SEQUENCE [LARGE SCALE GENOMIC DNA]</scope>
    <source>
        <strain evidence="1 2">RSP-02</strain>
    </source>
</reference>
<organism evidence="1 2">
    <name type="scientific">Paracoccus mutanolyticus</name>
    <dbReference type="NCBI Taxonomy" id="1499308"/>
    <lineage>
        <taxon>Bacteria</taxon>
        <taxon>Pseudomonadati</taxon>
        <taxon>Pseudomonadota</taxon>
        <taxon>Alphaproteobacteria</taxon>
        <taxon>Rhodobacterales</taxon>
        <taxon>Paracoccaceae</taxon>
        <taxon>Paracoccus</taxon>
    </lineage>
</organism>
<accession>A0ABN5MCB9</accession>
<keyword evidence="2" id="KW-1185">Reference proteome</keyword>
<gene>
    <name evidence="1" type="ORF">DPM13_15330</name>
</gene>
<name>A0ABN5MCB9_9RHOB</name>
<evidence type="ECO:0000313" key="1">
    <source>
        <dbReference type="EMBL" id="AWX93905.1"/>
    </source>
</evidence>
<dbReference type="EMBL" id="CP030239">
    <property type="protein sequence ID" value="AWX93905.1"/>
    <property type="molecule type" value="Genomic_DNA"/>
</dbReference>
<dbReference type="RefSeq" id="WP_112888327.1">
    <property type="nucleotide sequence ID" value="NZ_CP030239.1"/>
</dbReference>
<sequence length="93" mass="9486">MTRKGLLLTAATILAMGGGRASPRPRIAIALSKADILIGPGNQLAPRPSGNFGDVEIIYTGPTDTTADDSADADRGLRICWAGRAGLLLAGLA</sequence>
<protein>
    <submittedName>
        <fullName evidence="1">Uncharacterized protein</fullName>
    </submittedName>
</protein>
<dbReference type="Proteomes" id="UP000249922">
    <property type="component" value="Chromosome"/>
</dbReference>